<dbReference type="AlphaFoldDB" id="A0A6A8A4J9"/>
<dbReference type="PRINTS" id="PR00344">
    <property type="entry name" value="BCTRLSENSOR"/>
</dbReference>
<dbReference type="InterPro" id="IPR004358">
    <property type="entry name" value="Sig_transdc_His_kin-like_C"/>
</dbReference>
<dbReference type="InterPro" id="IPR036890">
    <property type="entry name" value="HATPase_C_sf"/>
</dbReference>
<keyword evidence="10" id="KW-1185">Reference proteome</keyword>
<dbReference type="SMART" id="SM00387">
    <property type="entry name" value="HATPase_c"/>
    <property type="match status" value="1"/>
</dbReference>
<dbReference type="SUPFAM" id="SSF47384">
    <property type="entry name" value="Homodimeric domain of signal transducing histidine kinase"/>
    <property type="match status" value="1"/>
</dbReference>
<accession>A0A6A8A4J9</accession>
<dbReference type="CDD" id="cd00082">
    <property type="entry name" value="HisKA"/>
    <property type="match status" value="1"/>
</dbReference>
<dbReference type="PANTHER" id="PTHR45339:SF1">
    <property type="entry name" value="HYBRID SIGNAL TRANSDUCTION HISTIDINE KINASE J"/>
    <property type="match status" value="1"/>
</dbReference>
<comment type="catalytic activity">
    <reaction evidence="1">
        <text>ATP + protein L-histidine = ADP + protein N-phospho-L-histidine.</text>
        <dbReference type="EC" id="2.7.13.3"/>
    </reaction>
</comment>
<evidence type="ECO:0000256" key="5">
    <source>
        <dbReference type="PROSITE-ProRule" id="PRU00169"/>
    </source>
</evidence>
<dbReference type="SUPFAM" id="SSF55874">
    <property type="entry name" value="ATPase domain of HSP90 chaperone/DNA topoisomerase II/histidine kinase"/>
    <property type="match status" value="1"/>
</dbReference>
<evidence type="ECO:0000313" key="10">
    <source>
        <dbReference type="Proteomes" id="UP000435138"/>
    </source>
</evidence>
<keyword evidence="6" id="KW-0175">Coiled coil</keyword>
<comment type="caution">
    <text evidence="9">The sequence shown here is derived from an EMBL/GenBank/DDBJ whole genome shotgun (WGS) entry which is preliminary data.</text>
</comment>
<dbReference type="SUPFAM" id="SSF52172">
    <property type="entry name" value="CheY-like"/>
    <property type="match status" value="1"/>
</dbReference>
<feature type="domain" description="Histidine kinase" evidence="7">
    <location>
        <begin position="206"/>
        <end position="421"/>
    </location>
</feature>
<evidence type="ECO:0000313" key="9">
    <source>
        <dbReference type="EMBL" id="MQY44728.1"/>
    </source>
</evidence>
<evidence type="ECO:0000259" key="8">
    <source>
        <dbReference type="PROSITE" id="PS50110"/>
    </source>
</evidence>
<dbReference type="InterPro" id="IPR011006">
    <property type="entry name" value="CheY-like_superfamily"/>
</dbReference>
<dbReference type="InterPro" id="IPR003594">
    <property type="entry name" value="HATPase_dom"/>
</dbReference>
<name>A0A6A8A4J9_9HYPH</name>
<dbReference type="SMART" id="SM00448">
    <property type="entry name" value="REC"/>
    <property type="match status" value="1"/>
</dbReference>
<dbReference type="InterPro" id="IPR035965">
    <property type="entry name" value="PAS-like_dom_sf"/>
</dbReference>
<dbReference type="CDD" id="cd00156">
    <property type="entry name" value="REC"/>
    <property type="match status" value="1"/>
</dbReference>
<sequence length="715" mass="76484">MRKIADMQNRLIAAFGAPAPSEEERARDDAAAPIAFPKQAVAETPPSPAWLNFFSRLGSHRGAPVSVAAPPIDPANLADALGEVAVTRTVDGRIVDANGIFRRLTRCDAPEGRTLEGLGFRARAQSAQPIDLAEPTLTGRDLEITGPSGFRIFWWRDVPVRDADSNVMLHGFARDVTEERLAREEQEVARLKAEALNLTKSRQLATVVHELRTPLNGILGMGQLLGRTHLSPEQQNYIGGIRQAGQALAQLVDDLLDYSTMEAGRFKLNTRAENLRQLIESVMEMVAPRAHEKQVEIGATVMSDLPDLHDFDPARLRQVLFNVIGNAVKFTQTGGVLIRAWPETENVVITVSDTGPGMTAEEQARIFGEFEQAGTAEARSGGTGLGMAISHRIVQEFGGSLSVESEKGVGSTFTIRLPLAPTESAAAFVEGTRAQPSGRAEALRPSRVLLLAPQGPSSSAIIGLIETLGGTCIQVGSNAEAERRIEDAGRGADRFTDLIVDHRLAGGPAGTLVHDGLRRILLVNPEDRGSQPQELYDAWLIRPLRERTLIDVLRGRLGGREPAAATLVETPGSAPTIETRATAQPGLSIVLAEDDAVSAMLYATILKRSGHTVTRVADFPSLLSAACGDTPPDLVISDMHMPGGEIIEALGNITSASSLRGQNLPVIILTGESRESQHAQVISAGAAHVMEKPVTPDALLSSVRQFGTAAMRQAS</sequence>
<dbReference type="EC" id="2.7.13.3" evidence="2"/>
<dbReference type="InterPro" id="IPR001789">
    <property type="entry name" value="Sig_transdc_resp-reg_receiver"/>
</dbReference>
<dbReference type="PROSITE" id="PS50109">
    <property type="entry name" value="HIS_KIN"/>
    <property type="match status" value="1"/>
</dbReference>
<dbReference type="InterPro" id="IPR003661">
    <property type="entry name" value="HisK_dim/P_dom"/>
</dbReference>
<dbReference type="Gene3D" id="3.30.450.20">
    <property type="entry name" value="PAS domain"/>
    <property type="match status" value="1"/>
</dbReference>
<dbReference type="SUPFAM" id="SSF55785">
    <property type="entry name" value="PYP-like sensor domain (PAS domain)"/>
    <property type="match status" value="1"/>
</dbReference>
<evidence type="ECO:0000256" key="6">
    <source>
        <dbReference type="SAM" id="Coils"/>
    </source>
</evidence>
<dbReference type="Gene3D" id="3.30.565.10">
    <property type="entry name" value="Histidine kinase-like ATPase, C-terminal domain"/>
    <property type="match status" value="1"/>
</dbReference>
<gene>
    <name evidence="9" type="ORF">GAO09_01395</name>
</gene>
<dbReference type="InterPro" id="IPR036097">
    <property type="entry name" value="HisK_dim/P_sf"/>
</dbReference>
<evidence type="ECO:0000256" key="3">
    <source>
        <dbReference type="ARBA" id="ARBA00022553"/>
    </source>
</evidence>
<dbReference type="Pfam" id="PF00072">
    <property type="entry name" value="Response_reg"/>
    <property type="match status" value="1"/>
</dbReference>
<dbReference type="GO" id="GO:0000155">
    <property type="term" value="F:phosphorelay sensor kinase activity"/>
    <property type="evidence" value="ECO:0007669"/>
    <property type="project" value="InterPro"/>
</dbReference>
<protein>
    <recommendedName>
        <fullName evidence="2">histidine kinase</fullName>
        <ecNumber evidence="2">2.7.13.3</ecNumber>
    </recommendedName>
</protein>
<feature type="coiled-coil region" evidence="6">
    <location>
        <begin position="174"/>
        <end position="201"/>
    </location>
</feature>
<feature type="domain" description="Response regulatory" evidence="8">
    <location>
        <begin position="588"/>
        <end position="707"/>
    </location>
</feature>
<dbReference type="FunFam" id="3.30.565.10:FF:000010">
    <property type="entry name" value="Sensor histidine kinase RcsC"/>
    <property type="match status" value="1"/>
</dbReference>
<organism evidence="9 10">
    <name type="scientific">Endobacterium cereale</name>
    <dbReference type="NCBI Taxonomy" id="2663029"/>
    <lineage>
        <taxon>Bacteria</taxon>
        <taxon>Pseudomonadati</taxon>
        <taxon>Pseudomonadota</taxon>
        <taxon>Alphaproteobacteria</taxon>
        <taxon>Hyphomicrobiales</taxon>
        <taxon>Rhizobiaceae</taxon>
        <taxon>Endobacterium</taxon>
    </lineage>
</organism>
<dbReference type="EMBL" id="WIXI01000022">
    <property type="protein sequence ID" value="MQY44728.1"/>
    <property type="molecule type" value="Genomic_DNA"/>
</dbReference>
<dbReference type="PANTHER" id="PTHR45339">
    <property type="entry name" value="HYBRID SIGNAL TRANSDUCTION HISTIDINE KINASE J"/>
    <property type="match status" value="1"/>
</dbReference>
<dbReference type="Gene3D" id="1.10.287.130">
    <property type="match status" value="1"/>
</dbReference>
<evidence type="ECO:0000256" key="1">
    <source>
        <dbReference type="ARBA" id="ARBA00000085"/>
    </source>
</evidence>
<dbReference type="Proteomes" id="UP000435138">
    <property type="component" value="Unassembled WGS sequence"/>
</dbReference>
<evidence type="ECO:0000259" key="7">
    <source>
        <dbReference type="PROSITE" id="PS50109"/>
    </source>
</evidence>
<evidence type="ECO:0000256" key="2">
    <source>
        <dbReference type="ARBA" id="ARBA00012438"/>
    </source>
</evidence>
<feature type="modified residue" description="4-aspartylphosphate" evidence="5">
    <location>
        <position position="638"/>
    </location>
</feature>
<keyword evidence="3 5" id="KW-0597">Phosphoprotein</keyword>
<dbReference type="Pfam" id="PF00512">
    <property type="entry name" value="HisKA"/>
    <property type="match status" value="1"/>
</dbReference>
<dbReference type="SMART" id="SM00388">
    <property type="entry name" value="HisKA"/>
    <property type="match status" value="1"/>
</dbReference>
<proteinExistence type="predicted"/>
<dbReference type="CDD" id="cd16922">
    <property type="entry name" value="HATPase_EvgS-ArcB-TorS-like"/>
    <property type="match status" value="1"/>
</dbReference>
<evidence type="ECO:0000256" key="4">
    <source>
        <dbReference type="ARBA" id="ARBA00023012"/>
    </source>
</evidence>
<dbReference type="PROSITE" id="PS50110">
    <property type="entry name" value="RESPONSE_REGULATORY"/>
    <property type="match status" value="1"/>
</dbReference>
<dbReference type="InterPro" id="IPR005467">
    <property type="entry name" value="His_kinase_dom"/>
</dbReference>
<dbReference type="Gene3D" id="3.40.50.2300">
    <property type="match status" value="1"/>
</dbReference>
<keyword evidence="4" id="KW-0902">Two-component regulatory system</keyword>
<dbReference type="Pfam" id="PF02518">
    <property type="entry name" value="HATPase_c"/>
    <property type="match status" value="1"/>
</dbReference>
<reference evidence="9 10" key="1">
    <citation type="submission" date="2019-11" db="EMBL/GenBank/DDBJ databases">
        <title>Genome analysis of Rhizobacterium cereale a novel genus and species isolated from maize roots in North Spain.</title>
        <authorList>
            <person name="Menendez E."/>
            <person name="Flores-Felix J.D."/>
            <person name="Ramirez-Bahena M.-H."/>
            <person name="Igual J.M."/>
            <person name="Garcia-Fraile P."/>
            <person name="Peix A."/>
            <person name="Velazquez E."/>
        </authorList>
    </citation>
    <scope>NUCLEOTIDE SEQUENCE [LARGE SCALE GENOMIC DNA]</scope>
    <source>
        <strain evidence="9 10">RZME27</strain>
    </source>
</reference>